<proteinExistence type="predicted"/>
<reference evidence="2" key="1">
    <citation type="journal article" date="2014" name="Front. Microbiol.">
        <title>High frequency of phylogenetically diverse reductive dehalogenase-homologous genes in deep subseafloor sedimentary metagenomes.</title>
        <authorList>
            <person name="Kawai M."/>
            <person name="Futagami T."/>
            <person name="Toyoda A."/>
            <person name="Takaki Y."/>
            <person name="Nishi S."/>
            <person name="Hori S."/>
            <person name="Arai W."/>
            <person name="Tsubouchi T."/>
            <person name="Morono Y."/>
            <person name="Uchiyama I."/>
            <person name="Ito T."/>
            <person name="Fujiyama A."/>
            <person name="Inagaki F."/>
            <person name="Takami H."/>
        </authorList>
    </citation>
    <scope>NUCLEOTIDE SEQUENCE</scope>
    <source>
        <strain evidence="2">Expedition CK06-06</strain>
    </source>
</reference>
<dbReference type="EMBL" id="BARU01047522">
    <property type="protein sequence ID" value="GAH99973.1"/>
    <property type="molecule type" value="Genomic_DNA"/>
</dbReference>
<name>X1M0T0_9ZZZZ</name>
<protein>
    <submittedName>
        <fullName evidence="2">Uncharacterized protein</fullName>
    </submittedName>
</protein>
<feature type="region of interest" description="Disordered" evidence="1">
    <location>
        <begin position="1"/>
        <end position="21"/>
    </location>
</feature>
<organism evidence="2">
    <name type="scientific">marine sediment metagenome</name>
    <dbReference type="NCBI Taxonomy" id="412755"/>
    <lineage>
        <taxon>unclassified sequences</taxon>
        <taxon>metagenomes</taxon>
        <taxon>ecological metagenomes</taxon>
    </lineage>
</organism>
<evidence type="ECO:0000313" key="2">
    <source>
        <dbReference type="EMBL" id="GAH99973.1"/>
    </source>
</evidence>
<accession>X1M0T0</accession>
<evidence type="ECO:0000256" key="1">
    <source>
        <dbReference type="SAM" id="MobiDB-lite"/>
    </source>
</evidence>
<gene>
    <name evidence="2" type="ORF">S03H2_71165</name>
</gene>
<sequence>MKVPCLIRGKASSRSQGVDSGGKKGFIGIHIANAGNEGLVAEESLYWCTA</sequence>
<feature type="non-terminal residue" evidence="2">
    <location>
        <position position="50"/>
    </location>
</feature>
<comment type="caution">
    <text evidence="2">The sequence shown here is derived from an EMBL/GenBank/DDBJ whole genome shotgun (WGS) entry which is preliminary data.</text>
</comment>
<dbReference type="AlphaFoldDB" id="X1M0T0"/>